<proteinExistence type="predicted"/>
<accession>A0A0A9BLC1</accession>
<evidence type="ECO:0000313" key="1">
    <source>
        <dbReference type="EMBL" id="JAD60057.1"/>
    </source>
</evidence>
<organism evidence="1">
    <name type="scientific">Arundo donax</name>
    <name type="common">Giant reed</name>
    <name type="synonym">Donax arundinaceus</name>
    <dbReference type="NCBI Taxonomy" id="35708"/>
    <lineage>
        <taxon>Eukaryota</taxon>
        <taxon>Viridiplantae</taxon>
        <taxon>Streptophyta</taxon>
        <taxon>Embryophyta</taxon>
        <taxon>Tracheophyta</taxon>
        <taxon>Spermatophyta</taxon>
        <taxon>Magnoliopsida</taxon>
        <taxon>Liliopsida</taxon>
        <taxon>Poales</taxon>
        <taxon>Poaceae</taxon>
        <taxon>PACMAD clade</taxon>
        <taxon>Arundinoideae</taxon>
        <taxon>Arundineae</taxon>
        <taxon>Arundo</taxon>
    </lineage>
</organism>
<protein>
    <submittedName>
        <fullName evidence="1">Uncharacterized protein</fullName>
    </submittedName>
</protein>
<reference evidence="1" key="2">
    <citation type="journal article" date="2015" name="Data Brief">
        <title>Shoot transcriptome of the giant reed, Arundo donax.</title>
        <authorList>
            <person name="Barrero R.A."/>
            <person name="Guerrero F.D."/>
            <person name="Moolhuijzen P."/>
            <person name="Goolsby J.A."/>
            <person name="Tidwell J."/>
            <person name="Bellgard S.E."/>
            <person name="Bellgard M.I."/>
        </authorList>
    </citation>
    <scope>NUCLEOTIDE SEQUENCE</scope>
    <source>
        <tissue evidence="1">Shoot tissue taken approximately 20 cm above the soil surface</tissue>
    </source>
</reference>
<name>A0A0A9BLC1_ARUDO</name>
<dbReference type="EMBL" id="GBRH01237838">
    <property type="protein sequence ID" value="JAD60057.1"/>
    <property type="molecule type" value="Transcribed_RNA"/>
</dbReference>
<sequence length="19" mass="2192">MHGVAVYKITHKYTLTESL</sequence>
<reference evidence="1" key="1">
    <citation type="submission" date="2014-09" db="EMBL/GenBank/DDBJ databases">
        <authorList>
            <person name="Magalhaes I.L.F."/>
            <person name="Oliveira U."/>
            <person name="Santos F.R."/>
            <person name="Vidigal T.H.D.A."/>
            <person name="Brescovit A.D."/>
            <person name="Santos A.J."/>
        </authorList>
    </citation>
    <scope>NUCLEOTIDE SEQUENCE</scope>
    <source>
        <tissue evidence="1">Shoot tissue taken approximately 20 cm above the soil surface</tissue>
    </source>
</reference>
<dbReference type="AlphaFoldDB" id="A0A0A9BLC1"/>